<feature type="region of interest" description="Disordered" evidence="1">
    <location>
        <begin position="48"/>
        <end position="90"/>
    </location>
</feature>
<gene>
    <name evidence="2" type="ORF">PECUL_23A000442</name>
</gene>
<evidence type="ECO:0000256" key="1">
    <source>
        <dbReference type="SAM" id="MobiDB-lite"/>
    </source>
</evidence>
<evidence type="ECO:0000313" key="2">
    <source>
        <dbReference type="EMBL" id="CAH2295357.1"/>
    </source>
</evidence>
<reference evidence="2" key="1">
    <citation type="submission" date="2022-03" db="EMBL/GenBank/DDBJ databases">
        <authorList>
            <person name="Alioto T."/>
            <person name="Alioto T."/>
            <person name="Gomez Garrido J."/>
        </authorList>
    </citation>
    <scope>NUCLEOTIDE SEQUENCE</scope>
</reference>
<keyword evidence="3" id="KW-1185">Reference proteome</keyword>
<organism evidence="2 3">
    <name type="scientific">Pelobates cultripes</name>
    <name type="common">Western spadefoot toad</name>
    <dbReference type="NCBI Taxonomy" id="61616"/>
    <lineage>
        <taxon>Eukaryota</taxon>
        <taxon>Metazoa</taxon>
        <taxon>Chordata</taxon>
        <taxon>Craniata</taxon>
        <taxon>Vertebrata</taxon>
        <taxon>Euteleostomi</taxon>
        <taxon>Amphibia</taxon>
        <taxon>Batrachia</taxon>
        <taxon>Anura</taxon>
        <taxon>Pelobatoidea</taxon>
        <taxon>Pelobatidae</taxon>
        <taxon>Pelobates</taxon>
    </lineage>
</organism>
<protein>
    <submittedName>
        <fullName evidence="2">Uncharacterized protein</fullName>
    </submittedName>
</protein>
<evidence type="ECO:0000313" key="3">
    <source>
        <dbReference type="Proteomes" id="UP001295444"/>
    </source>
</evidence>
<proteinExistence type="predicted"/>
<dbReference type="EMBL" id="OW240916">
    <property type="protein sequence ID" value="CAH2295357.1"/>
    <property type="molecule type" value="Genomic_DNA"/>
</dbReference>
<accession>A0AAD1W614</accession>
<sequence length="130" mass="14238">MQIRAAAPSLVEQGLGLGHEPQHNPIEHVLHCLDVAFQNFRRSLCKRTQTAWPEQQENRATRKLPRKVGPPQGDPALPVPSTSDACLPGPRVIDHQCGGSSLEGGTHLLDPLLMPEEDLAWPSVFKSVDL</sequence>
<dbReference type="Proteomes" id="UP001295444">
    <property type="component" value="Chromosome 05"/>
</dbReference>
<name>A0AAD1W614_PELCU</name>
<dbReference type="AlphaFoldDB" id="A0AAD1W614"/>